<keyword evidence="3" id="KW-1185">Reference proteome</keyword>
<gene>
    <name evidence="2" type="ORF">ABW02_19800</name>
</gene>
<dbReference type="OrthoDB" id="2444734at2"/>
<feature type="transmembrane region" description="Helical" evidence="1">
    <location>
        <begin position="9"/>
        <end position="27"/>
    </location>
</feature>
<feature type="transmembrane region" description="Helical" evidence="1">
    <location>
        <begin position="503"/>
        <end position="523"/>
    </location>
</feature>
<dbReference type="RefSeq" id="WP_047943975.1">
    <property type="nucleotide sequence ID" value="NZ_LDPH01000026.1"/>
</dbReference>
<keyword evidence="1" id="KW-0472">Membrane</keyword>
<evidence type="ECO:0000313" key="2">
    <source>
        <dbReference type="EMBL" id="KLV23264.1"/>
    </source>
</evidence>
<evidence type="ECO:0000256" key="1">
    <source>
        <dbReference type="SAM" id="Phobius"/>
    </source>
</evidence>
<keyword evidence="1" id="KW-1133">Transmembrane helix</keyword>
<name>A0A0J1IBC6_NIACI</name>
<proteinExistence type="predicted"/>
<dbReference type="AlphaFoldDB" id="A0A0J1IBC6"/>
<accession>A0A0J1IBC6</accession>
<comment type="caution">
    <text evidence="2">The sequence shown here is derived from an EMBL/GenBank/DDBJ whole genome shotgun (WGS) entry which is preliminary data.</text>
</comment>
<dbReference type="Proteomes" id="UP000036045">
    <property type="component" value="Unassembled WGS sequence"/>
</dbReference>
<keyword evidence="1" id="KW-0812">Transmembrane</keyword>
<feature type="transmembrane region" description="Helical" evidence="1">
    <location>
        <begin position="400"/>
        <end position="422"/>
    </location>
</feature>
<sequence length="524" mass="60720">MKTWILQKLYWIIPGVLILLGLFLLFFENFSKVTAQPGPDWSKGLLVGQSEVNKLPAIKETGDGGYLFSFFQENKLKTAIMTNDFRIKEEKNYDIPVDKWTQIYQGNDELIYFDYENIFDQDKTQLVADVEQFIPLEKTILYIKENKLFQLNPETKETSEIMDIDLEKEKLAVEENADGIHLLLFAKEKGNVDLALSRVQDGKVNHLYETKVKVDPGKIVNGISFTFEDQKLALLLQEELELTQGKPEFFNYYAEIDITKGQEAVQYELTFQDPARENGKLTEISDVAFTFRDGKPRLLFKANGYTETKYNEKTGFNIYESEIGENGSTKTERRSNTAAISTIPQWLNEDMIAWMDLHGDGNKVYVSSNEITKINKQIKHTSEDWLQAFGKTFGMISTSFFAFALSFIWLLWPILFVIFMYVFFSRKVDYNPPWIFYTGIGIYLIAAVIWKDRFFVPNILATAPKYLTFTGSTYFYLLLFAVISYFLSILTKRINEWTGAPRIIYFVGVHIILLTVYFGPYIIY</sequence>
<dbReference type="PATRIC" id="fig|1397.4.peg.2697"/>
<feature type="transmembrane region" description="Helical" evidence="1">
    <location>
        <begin position="474"/>
        <end position="491"/>
    </location>
</feature>
<evidence type="ECO:0000313" key="3">
    <source>
        <dbReference type="Proteomes" id="UP000036045"/>
    </source>
</evidence>
<reference evidence="2 3" key="1">
    <citation type="submission" date="2015-05" db="EMBL/GenBank/DDBJ databases">
        <title>Whole genome sequence and identification of bacterial endophytes from Costus igneus.</title>
        <authorList>
            <person name="Lee Y.P."/>
            <person name="Gan H.M."/>
            <person name="Eng W."/>
            <person name="Wheatley M.S."/>
            <person name="Caraballo A."/>
            <person name="Polter S."/>
            <person name="Savka M.A."/>
            <person name="Hudson A.O."/>
        </authorList>
    </citation>
    <scope>NUCLEOTIDE SEQUENCE [LARGE SCALE GENOMIC DNA]</scope>
    <source>
        <strain evidence="2 3">RIT379</strain>
    </source>
</reference>
<feature type="transmembrane region" description="Helical" evidence="1">
    <location>
        <begin position="434"/>
        <end position="450"/>
    </location>
</feature>
<organism evidence="2 3">
    <name type="scientific">Niallia circulans</name>
    <name type="common">Bacillus circulans</name>
    <dbReference type="NCBI Taxonomy" id="1397"/>
    <lineage>
        <taxon>Bacteria</taxon>
        <taxon>Bacillati</taxon>
        <taxon>Bacillota</taxon>
        <taxon>Bacilli</taxon>
        <taxon>Bacillales</taxon>
        <taxon>Bacillaceae</taxon>
        <taxon>Niallia</taxon>
    </lineage>
</organism>
<protein>
    <submittedName>
        <fullName evidence="2">Uncharacterized protein</fullName>
    </submittedName>
</protein>
<dbReference type="EMBL" id="LDPH01000026">
    <property type="protein sequence ID" value="KLV23264.1"/>
    <property type="molecule type" value="Genomic_DNA"/>
</dbReference>